<comment type="caution">
    <text evidence="13">The sequence shown here is derived from an EMBL/GenBank/DDBJ whole genome shotgun (WGS) entry which is preliminary data.</text>
</comment>
<keyword evidence="4 10" id="KW-0645">Protease</keyword>
<organism evidence="13 14">
    <name type="scientific">Jimgerdemannia flammicorona</name>
    <dbReference type="NCBI Taxonomy" id="994334"/>
    <lineage>
        <taxon>Eukaryota</taxon>
        <taxon>Fungi</taxon>
        <taxon>Fungi incertae sedis</taxon>
        <taxon>Mucoromycota</taxon>
        <taxon>Mucoromycotina</taxon>
        <taxon>Endogonomycetes</taxon>
        <taxon>Endogonales</taxon>
        <taxon>Endogonaceae</taxon>
        <taxon>Jimgerdemannia</taxon>
    </lineage>
</organism>
<feature type="region of interest" description="Disordered" evidence="11">
    <location>
        <begin position="144"/>
        <end position="171"/>
    </location>
</feature>
<dbReference type="Gene3D" id="1.20.1540.10">
    <property type="entry name" value="Rhomboid-like"/>
    <property type="match status" value="1"/>
</dbReference>
<evidence type="ECO:0000256" key="3">
    <source>
        <dbReference type="ARBA" id="ARBA00009045"/>
    </source>
</evidence>
<feature type="region of interest" description="Disordered" evidence="11">
    <location>
        <begin position="193"/>
        <end position="232"/>
    </location>
</feature>
<dbReference type="EMBL" id="RBNJ01011033">
    <property type="protein sequence ID" value="RUS26180.1"/>
    <property type="molecule type" value="Genomic_DNA"/>
</dbReference>
<accession>A0A433Q8R9</accession>
<comment type="caution">
    <text evidence="10">Lacks conserved residue(s) required for the propagation of feature annotation.</text>
</comment>
<dbReference type="GO" id="GO:0016020">
    <property type="term" value="C:membrane"/>
    <property type="evidence" value="ECO:0007669"/>
    <property type="project" value="UniProtKB-SubCell"/>
</dbReference>
<dbReference type="GO" id="GO:0006508">
    <property type="term" value="P:proteolysis"/>
    <property type="evidence" value="ECO:0007669"/>
    <property type="project" value="UniProtKB-KW"/>
</dbReference>
<dbReference type="EC" id="3.4.21.105" evidence="10"/>
<dbReference type="PANTHER" id="PTHR22936">
    <property type="entry name" value="RHOMBOID-RELATED"/>
    <property type="match status" value="1"/>
</dbReference>
<feature type="transmembrane region" description="Helical" evidence="10">
    <location>
        <begin position="248"/>
        <end position="266"/>
    </location>
</feature>
<evidence type="ECO:0000313" key="13">
    <source>
        <dbReference type="EMBL" id="RUS26180.1"/>
    </source>
</evidence>
<dbReference type="AlphaFoldDB" id="A0A433Q8R9"/>
<keyword evidence="14" id="KW-1185">Reference proteome</keyword>
<feature type="compositionally biased region" description="Polar residues" evidence="11">
    <location>
        <begin position="41"/>
        <end position="61"/>
    </location>
</feature>
<sequence>MATNRNPSTWSTWFSDNAGQPHQSNDVHASGYDASNDYTDRPQSFFPTRQQTNDTAYFDHTSSIPLSATPVSQQHTAYASTPSAYHYDTPTSPPLSSASPAPSSKPYPVSTGMTPALSSASPPTSVSLPASSATPYNGYDYAGSNAQLLDNSPTPQRSFTPTQDYGMPNNVAPEDEAYARALYYDEANKIYANQGPANPRDSTLAGNISPGAQDRLSRSNTPADPNGKAPLDPKVLAELDNRRKWRPWFCWSTALAMIAVLVYELIQNKAVTGNIIELNPPNIMVGPSANVLIGIGARFVPCMRLTQSFPVAGPYQCPNMTDVATTNTTNQVLCTLTDLCLLGGFKDPSTPDQWFRFITPIFLHGGVVHLLMNMLVQLRLGASLEREMGPFSVLIALVHIIAVCNVGFFLGVNFEDVSSTFGPSETHPTQLNFHDIL</sequence>
<gene>
    <name evidence="13" type="ORF">BC938DRAFT_471122</name>
</gene>
<evidence type="ECO:0000256" key="7">
    <source>
        <dbReference type="ARBA" id="ARBA00022825"/>
    </source>
</evidence>
<evidence type="ECO:0000256" key="8">
    <source>
        <dbReference type="ARBA" id="ARBA00022989"/>
    </source>
</evidence>
<keyword evidence="6 10" id="KW-0378">Hydrolase</keyword>
<dbReference type="InterPro" id="IPR002610">
    <property type="entry name" value="Peptidase_S54_rhomboid-like"/>
</dbReference>
<evidence type="ECO:0000256" key="4">
    <source>
        <dbReference type="ARBA" id="ARBA00022670"/>
    </source>
</evidence>
<comment type="subcellular location">
    <subcellularLocation>
        <location evidence="2 10">Membrane</location>
        <topology evidence="2 10">Multi-pass membrane protein</topology>
    </subcellularLocation>
</comment>
<keyword evidence="7 10" id="KW-0720">Serine protease</keyword>
<keyword evidence="5 10" id="KW-0812">Transmembrane</keyword>
<dbReference type="InterPro" id="IPR022764">
    <property type="entry name" value="Peptidase_S54_rhomboid_dom"/>
</dbReference>
<dbReference type="Proteomes" id="UP000274822">
    <property type="component" value="Unassembled WGS sequence"/>
</dbReference>
<evidence type="ECO:0000256" key="10">
    <source>
        <dbReference type="RuleBase" id="RU362115"/>
    </source>
</evidence>
<evidence type="ECO:0000256" key="1">
    <source>
        <dbReference type="ARBA" id="ARBA00000156"/>
    </source>
</evidence>
<protein>
    <recommendedName>
        <fullName evidence="10">Rhomboid-type serine protease</fullName>
        <ecNumber evidence="10">3.4.21.105</ecNumber>
    </recommendedName>
</protein>
<feature type="compositionally biased region" description="Low complexity" evidence="11">
    <location>
        <begin position="94"/>
        <end position="130"/>
    </location>
</feature>
<feature type="region of interest" description="Disordered" evidence="11">
    <location>
        <begin position="83"/>
        <end position="130"/>
    </location>
</feature>
<reference evidence="13 14" key="1">
    <citation type="journal article" date="2018" name="New Phytol.">
        <title>Phylogenomics of Endogonaceae and evolution of mycorrhizas within Mucoromycota.</title>
        <authorList>
            <person name="Chang Y."/>
            <person name="Desiro A."/>
            <person name="Na H."/>
            <person name="Sandor L."/>
            <person name="Lipzen A."/>
            <person name="Clum A."/>
            <person name="Barry K."/>
            <person name="Grigoriev I.V."/>
            <person name="Martin F.M."/>
            <person name="Stajich J.E."/>
            <person name="Smith M.E."/>
            <person name="Bonito G."/>
            <person name="Spatafora J.W."/>
        </authorList>
    </citation>
    <scope>NUCLEOTIDE SEQUENCE [LARGE SCALE GENOMIC DNA]</scope>
    <source>
        <strain evidence="13 14">AD002</strain>
    </source>
</reference>
<keyword evidence="8 10" id="KW-1133">Transmembrane helix</keyword>
<feature type="transmembrane region" description="Helical" evidence="10">
    <location>
        <begin position="354"/>
        <end position="376"/>
    </location>
</feature>
<evidence type="ECO:0000313" key="14">
    <source>
        <dbReference type="Proteomes" id="UP000274822"/>
    </source>
</evidence>
<evidence type="ECO:0000256" key="11">
    <source>
        <dbReference type="SAM" id="MobiDB-lite"/>
    </source>
</evidence>
<proteinExistence type="inferred from homology"/>
<dbReference type="InterPro" id="IPR035952">
    <property type="entry name" value="Rhomboid-like_sf"/>
</dbReference>
<feature type="transmembrane region" description="Helical" evidence="10">
    <location>
        <begin position="388"/>
        <end position="410"/>
    </location>
</feature>
<evidence type="ECO:0000256" key="2">
    <source>
        <dbReference type="ARBA" id="ARBA00004141"/>
    </source>
</evidence>
<comment type="similarity">
    <text evidence="3 10">Belongs to the peptidase S54 family.</text>
</comment>
<dbReference type="SUPFAM" id="SSF144091">
    <property type="entry name" value="Rhomboid-like"/>
    <property type="match status" value="1"/>
</dbReference>
<feature type="compositionally biased region" description="Polar residues" evidence="11">
    <location>
        <begin position="144"/>
        <end position="163"/>
    </location>
</feature>
<evidence type="ECO:0000259" key="12">
    <source>
        <dbReference type="Pfam" id="PF01694"/>
    </source>
</evidence>
<evidence type="ECO:0000256" key="5">
    <source>
        <dbReference type="ARBA" id="ARBA00022692"/>
    </source>
</evidence>
<feature type="compositionally biased region" description="Polar residues" evidence="11">
    <location>
        <begin position="1"/>
        <end position="27"/>
    </location>
</feature>
<name>A0A433Q8R9_9FUNG</name>
<keyword evidence="9 10" id="KW-0472">Membrane</keyword>
<dbReference type="PANTHER" id="PTHR22936:SF69">
    <property type="entry name" value="RHOMBOID-LIKE PROTEIN"/>
    <property type="match status" value="1"/>
</dbReference>
<evidence type="ECO:0000256" key="9">
    <source>
        <dbReference type="ARBA" id="ARBA00023136"/>
    </source>
</evidence>
<dbReference type="GO" id="GO:0004252">
    <property type="term" value="F:serine-type endopeptidase activity"/>
    <property type="evidence" value="ECO:0007669"/>
    <property type="project" value="InterPro"/>
</dbReference>
<evidence type="ECO:0000256" key="6">
    <source>
        <dbReference type="ARBA" id="ARBA00022801"/>
    </source>
</evidence>
<feature type="domain" description="Peptidase S54 rhomboid" evidence="12">
    <location>
        <begin position="352"/>
        <end position="412"/>
    </location>
</feature>
<dbReference type="Pfam" id="PF01694">
    <property type="entry name" value="Rhomboid"/>
    <property type="match status" value="1"/>
</dbReference>
<feature type="region of interest" description="Disordered" evidence="11">
    <location>
        <begin position="1"/>
        <end position="61"/>
    </location>
</feature>
<comment type="catalytic activity">
    <reaction evidence="1 10">
        <text>Cleaves type-1 transmembrane domains using a catalytic dyad composed of serine and histidine that are contributed by different transmembrane domains.</text>
        <dbReference type="EC" id="3.4.21.105"/>
    </reaction>
</comment>
<comment type="function">
    <text evidence="10">Serine protease involved in intramembrane proteolysis.</text>
</comment>